<keyword evidence="1" id="KW-0472">Membrane</keyword>
<reference evidence="2 3" key="1">
    <citation type="submission" date="2018-03" db="EMBL/GenBank/DDBJ databases">
        <title>Draft Genome Sequences of the Obligatory Marine Myxobacteria Enhygromyxa salina SWB007.</title>
        <authorList>
            <person name="Poehlein A."/>
            <person name="Moghaddam J.A."/>
            <person name="Harms H."/>
            <person name="Alanjari M."/>
            <person name="Koenig G.M."/>
            <person name="Daniel R."/>
            <person name="Schaeberle T.F."/>
        </authorList>
    </citation>
    <scope>NUCLEOTIDE SEQUENCE [LARGE SCALE GENOMIC DNA]</scope>
    <source>
        <strain evidence="2 3">SWB007</strain>
    </source>
</reference>
<gene>
    <name evidence="2" type="ORF">ENSA7_57870</name>
</gene>
<dbReference type="AlphaFoldDB" id="A0A2S9Y7Z7"/>
<keyword evidence="1" id="KW-1133">Transmembrane helix</keyword>
<feature type="transmembrane region" description="Helical" evidence="1">
    <location>
        <begin position="62"/>
        <end position="84"/>
    </location>
</feature>
<dbReference type="EMBL" id="PVNL01000117">
    <property type="protein sequence ID" value="PRQ01182.1"/>
    <property type="molecule type" value="Genomic_DNA"/>
</dbReference>
<protein>
    <submittedName>
        <fullName evidence="2">Uncharacterized protein</fullName>
    </submittedName>
</protein>
<evidence type="ECO:0000256" key="1">
    <source>
        <dbReference type="SAM" id="Phobius"/>
    </source>
</evidence>
<dbReference type="Proteomes" id="UP000238823">
    <property type="component" value="Unassembled WGS sequence"/>
</dbReference>
<dbReference type="OrthoDB" id="5520515at2"/>
<organism evidence="2 3">
    <name type="scientific">Enhygromyxa salina</name>
    <dbReference type="NCBI Taxonomy" id="215803"/>
    <lineage>
        <taxon>Bacteria</taxon>
        <taxon>Pseudomonadati</taxon>
        <taxon>Myxococcota</taxon>
        <taxon>Polyangia</taxon>
        <taxon>Nannocystales</taxon>
        <taxon>Nannocystaceae</taxon>
        <taxon>Enhygromyxa</taxon>
    </lineage>
</organism>
<dbReference type="RefSeq" id="WP_146158252.1">
    <property type="nucleotide sequence ID" value="NZ_PVNL01000117.1"/>
</dbReference>
<feature type="transmembrane region" description="Helical" evidence="1">
    <location>
        <begin position="96"/>
        <end position="114"/>
    </location>
</feature>
<accession>A0A2S9Y7Z7</accession>
<feature type="transmembrane region" description="Helical" evidence="1">
    <location>
        <begin position="37"/>
        <end position="56"/>
    </location>
</feature>
<feature type="transmembrane region" description="Helical" evidence="1">
    <location>
        <begin position="12"/>
        <end position="30"/>
    </location>
</feature>
<name>A0A2S9Y7Z7_9BACT</name>
<evidence type="ECO:0000313" key="2">
    <source>
        <dbReference type="EMBL" id="PRQ01182.1"/>
    </source>
</evidence>
<evidence type="ECO:0000313" key="3">
    <source>
        <dbReference type="Proteomes" id="UP000238823"/>
    </source>
</evidence>
<comment type="caution">
    <text evidence="2">The sequence shown here is derived from an EMBL/GenBank/DDBJ whole genome shotgun (WGS) entry which is preliminary data.</text>
</comment>
<sequence length="115" mass="12434">MTLWLALRLAKFVGVIAFAMGIAVVIAPGAQDVRRRAAHWLATPGFVLTWVSGWGMARVHSISLGAPWISISMIASLVALHETVRAVEPGREPSRWRAGLILVALLTALTPMVVR</sequence>
<proteinExistence type="predicted"/>
<keyword evidence="1" id="KW-0812">Transmembrane</keyword>